<evidence type="ECO:0000313" key="9">
    <source>
        <dbReference type="Proteomes" id="UP001055439"/>
    </source>
</evidence>
<comment type="function">
    <text evidence="5">Catalyzes the condensation of acetyl-CoA with acetoacetyl-CoA to form HMG-CoA.</text>
</comment>
<feature type="active site" description="Acyl-thioester intermediate" evidence="3">
    <location>
        <position position="121"/>
    </location>
</feature>
<dbReference type="FunFam" id="3.40.47.10:FF:000172">
    <property type="match status" value="1"/>
</dbReference>
<evidence type="ECO:0000259" key="7">
    <source>
        <dbReference type="Pfam" id="PF08540"/>
    </source>
</evidence>
<protein>
    <recommendedName>
        <fullName evidence="5">Hydroxymethylglutaryl-CoA synthase</fullName>
        <shortName evidence="5">HMG-CoA synthase</shortName>
        <ecNumber evidence="5">2.3.3.10</ecNumber>
    </recommendedName>
    <alternativeName>
        <fullName evidence="5">3-hydroxy-3-methylglutaryl coenzyme A synthase</fullName>
    </alternativeName>
</protein>
<dbReference type="GO" id="GO:0016126">
    <property type="term" value="P:sterol biosynthetic process"/>
    <property type="evidence" value="ECO:0007669"/>
    <property type="project" value="UniProtKB-KW"/>
</dbReference>
<feature type="domain" description="Hydroxymethylglutaryl-coenzyme A synthase C-terminal" evidence="7">
    <location>
        <begin position="263"/>
        <end position="509"/>
    </location>
</feature>
<dbReference type="OrthoDB" id="1269963at2759"/>
<comment type="similarity">
    <text evidence="1 5">Belongs to the thiolase-like superfamily. HMG-CoA synthase family.</text>
</comment>
<dbReference type="GO" id="GO:0004421">
    <property type="term" value="F:hydroxymethylglutaryl-CoA synthase activity"/>
    <property type="evidence" value="ECO:0007669"/>
    <property type="project" value="UniProtKB-EC"/>
</dbReference>
<feature type="domain" description="Hydroxymethylglutaryl-coenzyme A synthase N-terminal" evidence="6">
    <location>
        <begin position="7"/>
        <end position="178"/>
    </location>
</feature>
<feature type="binding site" evidence="4">
    <location>
        <position position="316"/>
    </location>
    <ligand>
        <name>CoA</name>
        <dbReference type="ChEBI" id="CHEBI:57287"/>
    </ligand>
</feature>
<evidence type="ECO:0000259" key="6">
    <source>
        <dbReference type="Pfam" id="PF01154"/>
    </source>
</evidence>
<keyword evidence="5" id="KW-0756">Sterol biosynthesis</keyword>
<dbReference type="NCBIfam" id="TIGR01833">
    <property type="entry name" value="HMG-CoA-S_euk"/>
    <property type="match status" value="2"/>
</dbReference>
<dbReference type="AlphaFoldDB" id="A0A9E7HYF0"/>
<dbReference type="InterPro" id="IPR013746">
    <property type="entry name" value="HMG_CoA_synt_C_dom"/>
</dbReference>
<dbReference type="Pfam" id="PF08540">
    <property type="entry name" value="HMG_CoA_synt_C"/>
    <property type="match status" value="2"/>
</dbReference>
<feature type="domain" description="Hydroxymethylglutaryl-coenzyme A synthase C-terminal" evidence="7">
    <location>
        <begin position="179"/>
        <end position="207"/>
    </location>
</feature>
<keyword evidence="5" id="KW-0443">Lipid metabolism</keyword>
<dbReference type="InterPro" id="IPR013528">
    <property type="entry name" value="HMG_CoA_synth_N"/>
</dbReference>
<feature type="active site" description="Proton donor/acceptor" evidence="3">
    <location>
        <position position="307"/>
    </location>
</feature>
<dbReference type="SUPFAM" id="SSF53901">
    <property type="entry name" value="Thiolase-like"/>
    <property type="match status" value="2"/>
</dbReference>
<dbReference type="InterPro" id="IPR010122">
    <property type="entry name" value="HMG_CoA_synthase_euk"/>
</dbReference>
<name>A0A9E7HYF0_9LILI</name>
<keyword evidence="9" id="KW-1185">Reference proteome</keyword>
<evidence type="ECO:0000256" key="4">
    <source>
        <dbReference type="PIRSR" id="PIRSR610122-2"/>
    </source>
</evidence>
<accession>A0A9E7HYF0</accession>
<dbReference type="PANTHER" id="PTHR43323">
    <property type="entry name" value="3-HYDROXY-3-METHYLGLUTARYL COENZYME A SYNTHASE"/>
    <property type="match status" value="1"/>
</dbReference>
<evidence type="ECO:0000313" key="8">
    <source>
        <dbReference type="EMBL" id="URE37788.1"/>
    </source>
</evidence>
<dbReference type="Proteomes" id="UP001055439">
    <property type="component" value="Chromosome 8"/>
</dbReference>
<keyword evidence="5" id="KW-1207">Sterol metabolism</keyword>
<keyword evidence="2 5" id="KW-0808">Transferase</keyword>
<dbReference type="Gene3D" id="3.40.47.10">
    <property type="match status" value="1"/>
</dbReference>
<sequence length="532" mass="59194">MDSGKVKDVGILAMDIYFPPTCVQQEALEAHDGASKGKYTIGLGQECMAFCTEVEDVISMSLTVVTSLLEKYQIDPKQIGRLEVGSETVIDKSKSIKTWIMQIFEESGNTDVEGVDSTNACYGGTAALFNCVNWVESSSWDGRYGLVVCTDSAVYAEGPARPTGGAAAIAMLIGPNAPISFESKFRGTHMTHVYDFYKPNLASEYPVYSFCGSSLRNIQQSKLEIAGLFDRKIRGYKQVIQVLAPDAMLVLPQGLVGDAYGLVVDGKLSQTCYLMALDSCYKRFCSKFEKFEGKQFSISDADYFVFHSPYNKLVQKSFARLYFNDYLRNSSVVEKDAREKLEQFSNLTGDESYQSRELEKVSQQVSKPLYDVKVQPSTLLPKQIGNMYTASIYAAFASVIHNKYSTLMGQRIVMFSYGSGLSSTMFSFKLQDGQHPFNISNIASVLNVSEKLEKRHVISPENFVETLKLMEHRYGAKGFETSKDTSLLSPGTFYLVNVDSMYRRYYAKKDTEEEATSAKSLSCKNSSLANGH</sequence>
<dbReference type="EC" id="2.3.3.10" evidence="5"/>
<dbReference type="GO" id="GO:0010142">
    <property type="term" value="P:farnesyl diphosphate biosynthetic process, mevalonate pathway"/>
    <property type="evidence" value="ECO:0007669"/>
    <property type="project" value="InterPro"/>
</dbReference>
<dbReference type="PROSITE" id="PS01226">
    <property type="entry name" value="HMG_COA_SYNTHASE"/>
    <property type="match status" value="1"/>
</dbReference>
<proteinExistence type="inferred from homology"/>
<dbReference type="InterPro" id="IPR000590">
    <property type="entry name" value="HMG_CoA_synt_AS"/>
</dbReference>
<dbReference type="InterPro" id="IPR016039">
    <property type="entry name" value="Thiolase-like"/>
</dbReference>
<gene>
    <name evidence="8" type="ORF">MUK42_07342</name>
</gene>
<dbReference type="Pfam" id="PF01154">
    <property type="entry name" value="HMG_CoA_synt_N"/>
    <property type="match status" value="1"/>
</dbReference>
<dbReference type="GO" id="GO:0006084">
    <property type="term" value="P:acetyl-CoA metabolic process"/>
    <property type="evidence" value="ECO:0007669"/>
    <property type="project" value="InterPro"/>
</dbReference>
<feature type="binding site" evidence="4">
    <location>
        <position position="312"/>
    </location>
    <ligand>
        <name>CoA</name>
        <dbReference type="ChEBI" id="CHEBI:57287"/>
    </ligand>
</feature>
<keyword evidence="5" id="KW-0444">Lipid biosynthesis</keyword>
<dbReference type="PANTHER" id="PTHR43323:SF2">
    <property type="entry name" value="HYDROXYMETHYLGLUTARYL-COA SYNTHASE"/>
    <property type="match status" value="1"/>
</dbReference>
<feature type="active site" description="Proton donor/acceptor" evidence="3">
    <location>
        <position position="87"/>
    </location>
</feature>
<reference evidence="8" key="1">
    <citation type="submission" date="2022-05" db="EMBL/GenBank/DDBJ databases">
        <title>The Musa troglodytarum L. genome provides insights into the mechanism of non-climacteric behaviour and enrichment of carotenoids.</title>
        <authorList>
            <person name="Wang J."/>
        </authorList>
    </citation>
    <scope>NUCLEOTIDE SEQUENCE</scope>
    <source>
        <tissue evidence="8">Leaf</tissue>
    </source>
</reference>
<comment type="pathway">
    <text evidence="5">Metabolic intermediate biosynthesis; (R)-mevalonate biosynthesis; (R)-mevalonate from acetyl-CoA: step 2/3.</text>
</comment>
<dbReference type="EMBL" id="CP097510">
    <property type="protein sequence ID" value="URE37788.1"/>
    <property type="molecule type" value="Genomic_DNA"/>
</dbReference>
<feature type="binding site" evidence="4">
    <location>
        <position position="269"/>
    </location>
    <ligand>
        <name>CoA</name>
        <dbReference type="ChEBI" id="CHEBI:57287"/>
    </ligand>
</feature>
<evidence type="ECO:0000256" key="3">
    <source>
        <dbReference type="PIRSR" id="PIRSR610122-1"/>
    </source>
</evidence>
<comment type="catalytic activity">
    <reaction evidence="5">
        <text>acetoacetyl-CoA + acetyl-CoA + H2O = (3S)-3-hydroxy-3-methylglutaryl-CoA + CoA + H(+)</text>
        <dbReference type="Rhea" id="RHEA:10188"/>
        <dbReference type="ChEBI" id="CHEBI:15377"/>
        <dbReference type="ChEBI" id="CHEBI:15378"/>
        <dbReference type="ChEBI" id="CHEBI:43074"/>
        <dbReference type="ChEBI" id="CHEBI:57286"/>
        <dbReference type="ChEBI" id="CHEBI:57287"/>
        <dbReference type="ChEBI" id="CHEBI:57288"/>
        <dbReference type="EC" id="2.3.3.10"/>
    </reaction>
</comment>
<organism evidence="8 9">
    <name type="scientific">Musa troglodytarum</name>
    <name type="common">fe'i banana</name>
    <dbReference type="NCBI Taxonomy" id="320322"/>
    <lineage>
        <taxon>Eukaryota</taxon>
        <taxon>Viridiplantae</taxon>
        <taxon>Streptophyta</taxon>
        <taxon>Embryophyta</taxon>
        <taxon>Tracheophyta</taxon>
        <taxon>Spermatophyta</taxon>
        <taxon>Magnoliopsida</taxon>
        <taxon>Liliopsida</taxon>
        <taxon>Zingiberales</taxon>
        <taxon>Musaceae</taxon>
        <taxon>Musa</taxon>
    </lineage>
</organism>
<evidence type="ECO:0000256" key="2">
    <source>
        <dbReference type="ARBA" id="ARBA00022679"/>
    </source>
</evidence>
<keyword evidence="5" id="KW-0752">Steroid biosynthesis</keyword>
<evidence type="ECO:0000256" key="5">
    <source>
        <dbReference type="RuleBase" id="RU364071"/>
    </source>
</evidence>
<dbReference type="CDD" id="cd00827">
    <property type="entry name" value="init_cond_enzymes"/>
    <property type="match status" value="1"/>
</dbReference>
<keyword evidence="5" id="KW-0753">Steroid metabolism</keyword>
<evidence type="ECO:0000256" key="1">
    <source>
        <dbReference type="ARBA" id="ARBA00007061"/>
    </source>
</evidence>